<sequence>MRYYAALCVVAGLLPLAVITVLSHMVKDFILFESYISDLGVSSYAIVFNSSLVIAAILIVPFILHLGKRYNYLKPVFFLAAVAVAGVGLFPSSDPVHWYVSAAFFILTFLTILLAGIKVRSKPSGAISIFLALLCFAGLLVFNPFIETLQVYAIGLWIAAAGLLSKGIFSHRHQ</sequence>
<gene>
    <name evidence="2" type="ORF">UX22_C0030G0004</name>
</gene>
<accession>A0A0G1N0V7</accession>
<feature type="transmembrane region" description="Helical" evidence="1">
    <location>
        <begin position="96"/>
        <end position="115"/>
    </location>
</feature>
<keyword evidence="1" id="KW-0812">Transmembrane</keyword>
<keyword evidence="1" id="KW-0472">Membrane</keyword>
<protein>
    <recommendedName>
        <fullName evidence="4">DUF998 domain-containing protein</fullName>
    </recommendedName>
</protein>
<proteinExistence type="predicted"/>
<feature type="transmembrane region" description="Helical" evidence="1">
    <location>
        <begin position="152"/>
        <end position="169"/>
    </location>
</feature>
<feature type="transmembrane region" description="Helical" evidence="1">
    <location>
        <begin position="39"/>
        <end position="64"/>
    </location>
</feature>
<evidence type="ECO:0000313" key="2">
    <source>
        <dbReference type="EMBL" id="KKU14256.1"/>
    </source>
</evidence>
<evidence type="ECO:0000313" key="3">
    <source>
        <dbReference type="Proteomes" id="UP000034727"/>
    </source>
</evidence>
<feature type="transmembrane region" description="Helical" evidence="1">
    <location>
        <begin position="127"/>
        <end position="146"/>
    </location>
</feature>
<evidence type="ECO:0000256" key="1">
    <source>
        <dbReference type="SAM" id="Phobius"/>
    </source>
</evidence>
<dbReference type="InterPro" id="IPR009339">
    <property type="entry name" value="DUF998"/>
</dbReference>
<comment type="caution">
    <text evidence="2">The sequence shown here is derived from an EMBL/GenBank/DDBJ whole genome shotgun (WGS) entry which is preliminary data.</text>
</comment>
<name>A0A0G1N0V7_9BACT</name>
<organism evidence="2 3">
    <name type="scientific">Candidatus Jorgensenbacteria bacterium GW2011_GWA2_45_9</name>
    <dbReference type="NCBI Taxonomy" id="1618663"/>
    <lineage>
        <taxon>Bacteria</taxon>
        <taxon>Candidatus Joergenseniibacteriota</taxon>
    </lineage>
</organism>
<keyword evidence="1" id="KW-1133">Transmembrane helix</keyword>
<dbReference type="EMBL" id="LCLJ01000030">
    <property type="protein sequence ID" value="KKU14256.1"/>
    <property type="molecule type" value="Genomic_DNA"/>
</dbReference>
<feature type="transmembrane region" description="Helical" evidence="1">
    <location>
        <begin position="71"/>
        <end position="90"/>
    </location>
</feature>
<dbReference type="Pfam" id="PF06197">
    <property type="entry name" value="DUF998"/>
    <property type="match status" value="1"/>
</dbReference>
<evidence type="ECO:0008006" key="4">
    <source>
        <dbReference type="Google" id="ProtNLM"/>
    </source>
</evidence>
<dbReference type="Proteomes" id="UP000034727">
    <property type="component" value="Unassembled WGS sequence"/>
</dbReference>
<dbReference type="AlphaFoldDB" id="A0A0G1N0V7"/>
<reference evidence="2 3" key="1">
    <citation type="journal article" date="2015" name="Nature">
        <title>rRNA introns, odd ribosomes, and small enigmatic genomes across a large radiation of phyla.</title>
        <authorList>
            <person name="Brown C.T."/>
            <person name="Hug L.A."/>
            <person name="Thomas B.C."/>
            <person name="Sharon I."/>
            <person name="Castelle C.J."/>
            <person name="Singh A."/>
            <person name="Wilkins M.J."/>
            <person name="Williams K.H."/>
            <person name="Banfield J.F."/>
        </authorList>
    </citation>
    <scope>NUCLEOTIDE SEQUENCE [LARGE SCALE GENOMIC DNA]</scope>
</reference>